<reference evidence="6" key="2">
    <citation type="submission" date="2025-05" db="UniProtKB">
        <authorList>
            <consortium name="Ensembl"/>
        </authorList>
    </citation>
    <scope>IDENTIFICATION</scope>
</reference>
<evidence type="ECO:0000256" key="1">
    <source>
        <dbReference type="ARBA" id="ARBA00006538"/>
    </source>
</evidence>
<protein>
    <submittedName>
        <fullName evidence="5 6">Acyl-coenzyme A thioesterase 1-like</fullName>
    </submittedName>
</protein>
<dbReference type="InterPro" id="IPR029058">
    <property type="entry name" value="AB_hydrolase_fold"/>
</dbReference>
<feature type="domain" description="Acyl-CoA thioester hydrolase/bile acid-CoA amino acid N-acetyltransferase" evidence="3">
    <location>
        <begin position="18"/>
        <end position="139"/>
    </location>
</feature>
<feature type="domain" description="BAAT/Acyl-CoA thioester hydrolase C-terminal" evidence="4">
    <location>
        <begin position="196"/>
        <end position="405"/>
    </location>
</feature>
<evidence type="ECO:0000313" key="6">
    <source>
        <dbReference type="Ensembl" id="ENSNFUP00015029861.1"/>
    </source>
</evidence>
<dbReference type="GO" id="GO:0006637">
    <property type="term" value="P:acyl-CoA metabolic process"/>
    <property type="evidence" value="ECO:0007669"/>
    <property type="project" value="InterPro"/>
</dbReference>
<gene>
    <name evidence="6" type="primary">LOC107372874</name>
    <name evidence="5" type="ORF">G4P62_019391</name>
</gene>
<dbReference type="Proteomes" id="UP000822369">
    <property type="component" value="Unassembled WGS sequence"/>
</dbReference>
<dbReference type="Gene3D" id="3.40.50.1820">
    <property type="entry name" value="alpha/beta hydrolase"/>
    <property type="match status" value="1"/>
</dbReference>
<evidence type="ECO:0000313" key="5">
    <source>
        <dbReference type="EMBL" id="KAF7199205.1"/>
    </source>
</evidence>
<dbReference type="OrthoDB" id="6347013at2759"/>
<dbReference type="InterPro" id="IPR042490">
    <property type="entry name" value="Thio_Ohase/BAAT_N"/>
</dbReference>
<dbReference type="Ensembl" id="ENSNFUT00015031197.1">
    <property type="protein sequence ID" value="ENSNFUP00015029861.1"/>
    <property type="gene ID" value="ENSNFUG00015014548.1"/>
</dbReference>
<keyword evidence="7" id="KW-1185">Reference proteome</keyword>
<dbReference type="GO" id="GO:0006631">
    <property type="term" value="P:fatty acid metabolic process"/>
    <property type="evidence" value="ECO:0007669"/>
    <property type="project" value="TreeGrafter"/>
</dbReference>
<dbReference type="Pfam" id="PF08840">
    <property type="entry name" value="BAAT_C"/>
    <property type="match status" value="1"/>
</dbReference>
<evidence type="ECO:0000313" key="7">
    <source>
        <dbReference type="Proteomes" id="UP000694548"/>
    </source>
</evidence>
<name>A0A8C6M7D2_NOTFU</name>
<dbReference type="PANTHER" id="PTHR10824:SF17">
    <property type="entry name" value="ACYL-COENZYME A THIOESTERASE 6"/>
    <property type="match status" value="1"/>
</dbReference>
<dbReference type="KEGG" id="nfu:107372874"/>
<dbReference type="SUPFAM" id="SSF53474">
    <property type="entry name" value="alpha/beta-Hydrolases"/>
    <property type="match status" value="1"/>
</dbReference>
<dbReference type="FunFam" id="3.40.50.1820:FF:000024">
    <property type="entry name" value="acyl-coenzyme A thioesterase 4"/>
    <property type="match status" value="1"/>
</dbReference>
<dbReference type="AlphaFoldDB" id="A0A8C6M7D2"/>
<dbReference type="InterPro" id="IPR006862">
    <property type="entry name" value="Thio_Ohase/aa_AcTrfase"/>
</dbReference>
<dbReference type="Pfam" id="PF04775">
    <property type="entry name" value="Bile_Hydr_Trans"/>
    <property type="match status" value="1"/>
</dbReference>
<feature type="active site" description="Charge relay system" evidence="2">
    <location>
        <position position="354"/>
    </location>
</feature>
<dbReference type="EMBL" id="JAAVVJ010007083">
    <property type="protein sequence ID" value="KAF7199205.1"/>
    <property type="molecule type" value="Genomic_DNA"/>
</dbReference>
<evidence type="ECO:0000259" key="3">
    <source>
        <dbReference type="Pfam" id="PF04775"/>
    </source>
</evidence>
<feature type="active site" description="Charge relay system" evidence="2">
    <location>
        <position position="225"/>
    </location>
</feature>
<dbReference type="GeneID" id="107372874"/>
<feature type="active site" description="Charge relay system" evidence="2">
    <location>
        <position position="320"/>
    </location>
</feature>
<dbReference type="OMA" id="RPFLWGG"/>
<dbReference type="PANTHER" id="PTHR10824">
    <property type="entry name" value="ACYL-COENZYME A THIOESTERASE-RELATED"/>
    <property type="match status" value="1"/>
</dbReference>
<accession>A0A8C6M7D2</accession>
<dbReference type="InterPro" id="IPR016662">
    <property type="entry name" value="Acyl-CoA_thioEstase_long-chain"/>
</dbReference>
<sequence>MSAQVRLKLLPRARCLDDDRVQVKVSGLRSRQVVAMRARSTDERGVVFSSSATYRADGNGEIDLNRDASLCGSYYGVEPMGLLWSMRSETMHKRFQKTNSSKPRVVKFSVHEVKGRMLAEATNERLLMGDGFSRVPVSQGNVSGILFTPPGEGPFPAVLDFRTVFCDRRASLLANKGFVVLAVTLFPDKPLKDKQIHLDHFEDAVNFLQKLPKVGSKGVGILTHSKCADVALSLSAFVPGVEAVVWVNGCSANAAFPLYYKNELILPALMYDVSKRVPTESGAFICKYCLRNPLERENRATMIPIEQASSRFLFVASEDDLNLDSKTYMDQLVERLRSHGKHNFETVSYPGAGHFLNPPYGPFCSSSFQGTTTIPVLWGGEPSSHAAAEVHAWKKIQEFFKTHLSCDAAQSRSKL</sequence>
<evidence type="ECO:0000256" key="2">
    <source>
        <dbReference type="PIRSR" id="PIRSR016521-1"/>
    </source>
</evidence>
<proteinExistence type="inferred from homology"/>
<dbReference type="InterPro" id="IPR014940">
    <property type="entry name" value="BAAT_C"/>
</dbReference>
<dbReference type="RefSeq" id="XP_015796560.1">
    <property type="nucleotide sequence ID" value="XM_015941074.3"/>
</dbReference>
<comment type="similarity">
    <text evidence="1">Belongs to the C/M/P thioester hydrolase family.</text>
</comment>
<organism evidence="6 7">
    <name type="scientific">Nothobranchius furzeri</name>
    <name type="common">Turquoise killifish</name>
    <dbReference type="NCBI Taxonomy" id="105023"/>
    <lineage>
        <taxon>Eukaryota</taxon>
        <taxon>Metazoa</taxon>
        <taxon>Chordata</taxon>
        <taxon>Craniata</taxon>
        <taxon>Vertebrata</taxon>
        <taxon>Euteleostomi</taxon>
        <taxon>Actinopterygii</taxon>
        <taxon>Neopterygii</taxon>
        <taxon>Teleostei</taxon>
        <taxon>Neoteleostei</taxon>
        <taxon>Acanthomorphata</taxon>
        <taxon>Ovalentaria</taxon>
        <taxon>Atherinomorphae</taxon>
        <taxon>Cyprinodontiformes</taxon>
        <taxon>Nothobranchiidae</taxon>
        <taxon>Nothobranchius</taxon>
    </lineage>
</organism>
<dbReference type="Gene3D" id="2.60.40.2240">
    <property type="entry name" value="Acyl-CoA thioester hydrolase/BAAT N-terminal domain"/>
    <property type="match status" value="1"/>
</dbReference>
<dbReference type="PIRSF" id="PIRSF016521">
    <property type="entry name" value="Acyl-CoA_hydro"/>
    <property type="match status" value="1"/>
</dbReference>
<reference evidence="5" key="1">
    <citation type="submission" date="2020-03" db="EMBL/GenBank/DDBJ databases">
        <title>Intra-Species Differences in Population Size shape Life History and Genome Evolution.</title>
        <authorList>
            <person name="Willemsen D."/>
            <person name="Cui R."/>
            <person name="Valenzano D.R."/>
        </authorList>
    </citation>
    <scope>NUCLEOTIDE SEQUENCE</scope>
    <source>
        <strain evidence="5">GRZ</strain>
        <tissue evidence="5">Whole</tissue>
    </source>
</reference>
<dbReference type="GO" id="GO:0047617">
    <property type="term" value="F:fatty acyl-CoA hydrolase activity"/>
    <property type="evidence" value="ECO:0007669"/>
    <property type="project" value="TreeGrafter"/>
</dbReference>
<evidence type="ECO:0000259" key="4">
    <source>
        <dbReference type="Pfam" id="PF08840"/>
    </source>
</evidence>
<dbReference type="GeneTree" id="ENSGT01010000222336"/>
<dbReference type="Proteomes" id="UP000694548">
    <property type="component" value="Unassembled WGS sequence"/>
</dbReference>